<sequence length="162" mass="18812">MKRGFAFVSCVALAVGLVVGVLWLSEAFRKLLPFEILPDFFVNWLHAIPGIEPYNTIPILLLLVALPIVGVRLFTDEEDLWRQFMRSLTTLSVLMLTGLPDWDWVRWVAVGMLVSCLVMANLLGRILERRRHQRFEHELSVLAEENRLRRETLEREFGPREV</sequence>
<evidence type="ECO:0000256" key="1">
    <source>
        <dbReference type="SAM" id="Phobius"/>
    </source>
</evidence>
<keyword evidence="3" id="KW-1185">Reference proteome</keyword>
<keyword evidence="1" id="KW-1133">Transmembrane helix</keyword>
<comment type="caution">
    <text evidence="2">The sequence shown here is derived from an EMBL/GenBank/DDBJ whole genome shotgun (WGS) entry which is preliminary data.</text>
</comment>
<evidence type="ECO:0000313" key="3">
    <source>
        <dbReference type="Proteomes" id="UP000557717"/>
    </source>
</evidence>
<keyword evidence="1" id="KW-0472">Membrane</keyword>
<name>A0A840V377_9BACT</name>
<dbReference type="AlphaFoldDB" id="A0A840V377"/>
<dbReference type="Proteomes" id="UP000557717">
    <property type="component" value="Unassembled WGS sequence"/>
</dbReference>
<feature type="transmembrane region" description="Helical" evidence="1">
    <location>
        <begin position="105"/>
        <end position="124"/>
    </location>
</feature>
<protein>
    <submittedName>
        <fullName evidence="2">Small basic protein</fullName>
    </submittedName>
</protein>
<evidence type="ECO:0000313" key="2">
    <source>
        <dbReference type="EMBL" id="MBB5350114.1"/>
    </source>
</evidence>
<proteinExistence type="predicted"/>
<organism evidence="2 3">
    <name type="scientific">Haloferula luteola</name>
    <dbReference type="NCBI Taxonomy" id="595692"/>
    <lineage>
        <taxon>Bacteria</taxon>
        <taxon>Pseudomonadati</taxon>
        <taxon>Verrucomicrobiota</taxon>
        <taxon>Verrucomicrobiia</taxon>
        <taxon>Verrucomicrobiales</taxon>
        <taxon>Verrucomicrobiaceae</taxon>
        <taxon>Haloferula</taxon>
    </lineage>
</organism>
<gene>
    <name evidence="2" type="ORF">HNR46_000335</name>
</gene>
<dbReference type="EMBL" id="JACHFD010000001">
    <property type="protein sequence ID" value="MBB5350114.1"/>
    <property type="molecule type" value="Genomic_DNA"/>
</dbReference>
<accession>A0A840V377</accession>
<reference evidence="2 3" key="1">
    <citation type="submission" date="2020-08" db="EMBL/GenBank/DDBJ databases">
        <title>Genomic Encyclopedia of Type Strains, Phase IV (KMG-IV): sequencing the most valuable type-strain genomes for metagenomic binning, comparative biology and taxonomic classification.</title>
        <authorList>
            <person name="Goeker M."/>
        </authorList>
    </citation>
    <scope>NUCLEOTIDE SEQUENCE [LARGE SCALE GENOMIC DNA]</scope>
    <source>
        <strain evidence="2 3">YC6886</strain>
    </source>
</reference>
<keyword evidence="1" id="KW-0812">Transmembrane</keyword>